<protein>
    <submittedName>
        <fullName evidence="1">Uncharacterized protein</fullName>
    </submittedName>
</protein>
<dbReference type="AlphaFoldDB" id="A0A6C0B2N2"/>
<organism evidence="1">
    <name type="scientific">viral metagenome</name>
    <dbReference type="NCBI Taxonomy" id="1070528"/>
    <lineage>
        <taxon>unclassified sequences</taxon>
        <taxon>metagenomes</taxon>
        <taxon>organismal metagenomes</taxon>
    </lineage>
</organism>
<name>A0A6C0B2N2_9ZZZZ</name>
<proteinExistence type="predicted"/>
<dbReference type="EMBL" id="MN739056">
    <property type="protein sequence ID" value="QHS86485.1"/>
    <property type="molecule type" value="Genomic_DNA"/>
</dbReference>
<reference evidence="1" key="1">
    <citation type="journal article" date="2020" name="Nature">
        <title>Giant virus diversity and host interactions through global metagenomics.</title>
        <authorList>
            <person name="Schulz F."/>
            <person name="Roux S."/>
            <person name="Paez-Espino D."/>
            <person name="Jungbluth S."/>
            <person name="Walsh D.A."/>
            <person name="Denef V.J."/>
            <person name="McMahon K.D."/>
            <person name="Konstantinidis K.T."/>
            <person name="Eloe-Fadrosh E.A."/>
            <person name="Kyrpides N.C."/>
            <person name="Woyke T."/>
        </authorList>
    </citation>
    <scope>NUCLEOTIDE SEQUENCE</scope>
    <source>
        <strain evidence="1">GVMAG-M-3300009187-29</strain>
    </source>
</reference>
<evidence type="ECO:0000313" key="1">
    <source>
        <dbReference type="EMBL" id="QHS86485.1"/>
    </source>
</evidence>
<accession>A0A6C0B2N2</accession>
<sequence>MSLLISLNLYMESPFYGQNSVIVMWIEPYLNTYYKGYQNIVTFSAMPSGPISDMVVPMKTPRLSVFQAPGPFYSNPFNCTYALLRYPKNQVYGIKQTDYFMCADDIPAVFSYLISHGYQINTMSNHYGIGGISESKLSGNRKYICHFQNVGL</sequence>